<dbReference type="Gene3D" id="2.20.28.10">
    <property type="match status" value="1"/>
</dbReference>
<evidence type="ECO:0000313" key="2">
    <source>
        <dbReference type="Proteomes" id="UP000199289"/>
    </source>
</evidence>
<dbReference type="Proteomes" id="UP000199289">
    <property type="component" value="Unassembled WGS sequence"/>
</dbReference>
<sequence>MINADKLVADGMTDSFDRSLWYECARCGFQSEPGDPTTVCPRCGATMQALD</sequence>
<accession>A0A1H0XPD4</accession>
<proteinExistence type="predicted"/>
<gene>
    <name evidence="1" type="ORF">SAMN05216278_0069</name>
</gene>
<evidence type="ECO:0000313" key="1">
    <source>
        <dbReference type="EMBL" id="SDQ04762.1"/>
    </source>
</evidence>
<reference evidence="2" key="1">
    <citation type="submission" date="2016-10" db="EMBL/GenBank/DDBJ databases">
        <authorList>
            <person name="Varghese N."/>
            <person name="Submissions S."/>
        </authorList>
    </citation>
    <scope>NUCLEOTIDE SEQUENCE [LARGE SCALE GENOMIC DNA]</scope>
    <source>
        <strain evidence="2">CGMCC 1.12397</strain>
    </source>
</reference>
<evidence type="ECO:0008006" key="3">
    <source>
        <dbReference type="Google" id="ProtNLM"/>
    </source>
</evidence>
<name>A0A1H0XPD4_9EURY</name>
<dbReference type="SUPFAM" id="SSF57802">
    <property type="entry name" value="Rubredoxin-like"/>
    <property type="match status" value="1"/>
</dbReference>
<protein>
    <recommendedName>
        <fullName evidence="3">Rubrerythrin-like domain-containing protein</fullName>
    </recommendedName>
</protein>
<organism evidence="1 2">
    <name type="scientific">Halopelagius longus</name>
    <dbReference type="NCBI Taxonomy" id="1236180"/>
    <lineage>
        <taxon>Archaea</taxon>
        <taxon>Methanobacteriati</taxon>
        <taxon>Methanobacteriota</taxon>
        <taxon>Stenosarchaea group</taxon>
        <taxon>Halobacteria</taxon>
        <taxon>Halobacteriales</taxon>
        <taxon>Haloferacaceae</taxon>
    </lineage>
</organism>
<dbReference type="AlphaFoldDB" id="A0A1H0XPD4"/>
<dbReference type="EMBL" id="FNKQ01000001">
    <property type="protein sequence ID" value="SDQ04762.1"/>
    <property type="molecule type" value="Genomic_DNA"/>
</dbReference>